<sequence>MINLIGIVGTGAAESTNRKLLQYMKKHFSTQATIEIFELTNLPFFDKPTSKLAPEIINQISQKIIDADGVIISTPEYDHTISAALTSLLEWFAYTTQPLRDKPTMITGASYGVLGTSRAQAHLRQILNAPELSGLLMPGREYLLGGSLQAFTDEGELADVAKKEELDRYFGDFMRFVAKNR</sequence>
<dbReference type="PANTHER" id="PTHR30543:SF21">
    <property type="entry name" value="NAD(P)H-DEPENDENT FMN REDUCTASE LOT6"/>
    <property type="match status" value="1"/>
</dbReference>
<dbReference type="GO" id="GO:0016491">
    <property type="term" value="F:oxidoreductase activity"/>
    <property type="evidence" value="ECO:0007669"/>
    <property type="project" value="InterPro"/>
</dbReference>
<dbReference type="RefSeq" id="WP_141052649.1">
    <property type="nucleotide sequence ID" value="NZ_CP018176.1"/>
</dbReference>
<dbReference type="AlphaFoldDB" id="A0A3S6QLZ1"/>
<dbReference type="PANTHER" id="PTHR30543">
    <property type="entry name" value="CHROMATE REDUCTASE"/>
    <property type="match status" value="1"/>
</dbReference>
<name>A0A3S6QLZ1_9LACO</name>
<gene>
    <name evidence="2" type="ORF">BSQ49_01195</name>
</gene>
<dbReference type="Pfam" id="PF03358">
    <property type="entry name" value="FMN_red"/>
    <property type="match status" value="1"/>
</dbReference>
<evidence type="ECO:0000313" key="2">
    <source>
        <dbReference type="EMBL" id="AUJ28951.1"/>
    </source>
</evidence>
<dbReference type="InterPro" id="IPR005025">
    <property type="entry name" value="FMN_Rdtase-like_dom"/>
</dbReference>
<proteinExistence type="predicted"/>
<dbReference type="GO" id="GO:0005829">
    <property type="term" value="C:cytosol"/>
    <property type="evidence" value="ECO:0007669"/>
    <property type="project" value="TreeGrafter"/>
</dbReference>
<organism evidence="2 3">
    <name type="scientific">Liquorilactobacillus hordei</name>
    <dbReference type="NCBI Taxonomy" id="468911"/>
    <lineage>
        <taxon>Bacteria</taxon>
        <taxon>Bacillati</taxon>
        <taxon>Bacillota</taxon>
        <taxon>Bacilli</taxon>
        <taxon>Lactobacillales</taxon>
        <taxon>Lactobacillaceae</taxon>
        <taxon>Liquorilactobacillus</taxon>
    </lineage>
</organism>
<dbReference type="EMBL" id="CP018176">
    <property type="protein sequence ID" value="AUJ28951.1"/>
    <property type="molecule type" value="Genomic_DNA"/>
</dbReference>
<dbReference type="Proteomes" id="UP000314960">
    <property type="component" value="Chromosome"/>
</dbReference>
<accession>A0A3S6QLZ1</accession>
<dbReference type="InterPro" id="IPR029039">
    <property type="entry name" value="Flavoprotein-like_sf"/>
</dbReference>
<protein>
    <submittedName>
        <fullName evidence="2">NADPH-dependent FMN reductase</fullName>
    </submittedName>
</protein>
<evidence type="ECO:0000313" key="3">
    <source>
        <dbReference type="Proteomes" id="UP000314960"/>
    </source>
</evidence>
<dbReference type="Gene3D" id="3.40.50.360">
    <property type="match status" value="1"/>
</dbReference>
<dbReference type="KEGG" id="lhw:BSQ49_01195"/>
<reference evidence="2 3" key="1">
    <citation type="submission" date="2016-11" db="EMBL/GenBank/DDBJ databases">
        <title>Interaction between Lactobacillus species and yeast in water kefir.</title>
        <authorList>
            <person name="Behr J."/>
            <person name="Xu D."/>
            <person name="Vogel R.F."/>
        </authorList>
    </citation>
    <scope>NUCLEOTIDE SEQUENCE [LARGE SCALE GENOMIC DNA]</scope>
    <source>
        <strain evidence="2 3">TMW 1.1822</strain>
    </source>
</reference>
<dbReference type="GO" id="GO:0010181">
    <property type="term" value="F:FMN binding"/>
    <property type="evidence" value="ECO:0007669"/>
    <property type="project" value="TreeGrafter"/>
</dbReference>
<evidence type="ECO:0000259" key="1">
    <source>
        <dbReference type="Pfam" id="PF03358"/>
    </source>
</evidence>
<dbReference type="SUPFAM" id="SSF52218">
    <property type="entry name" value="Flavoproteins"/>
    <property type="match status" value="1"/>
</dbReference>
<feature type="domain" description="NADPH-dependent FMN reductase-like" evidence="1">
    <location>
        <begin position="3"/>
        <end position="144"/>
    </location>
</feature>
<dbReference type="InterPro" id="IPR050712">
    <property type="entry name" value="NAD(P)H-dep_reductase"/>
</dbReference>